<reference evidence="1" key="2">
    <citation type="submission" date="2021-08" db="EMBL/GenBank/DDBJ databases">
        <authorList>
            <person name="Tani A."/>
            <person name="Ola A."/>
            <person name="Ogura Y."/>
            <person name="Katsura K."/>
            <person name="Hayashi T."/>
        </authorList>
    </citation>
    <scope>NUCLEOTIDE SEQUENCE</scope>
    <source>
        <strain evidence="1">NBRC 103626</strain>
    </source>
</reference>
<evidence type="ECO:0000313" key="1">
    <source>
        <dbReference type="EMBL" id="GJD77960.1"/>
    </source>
</evidence>
<gene>
    <name evidence="1" type="ORF">NBEOAGPD_1172</name>
</gene>
<evidence type="ECO:0000313" key="2">
    <source>
        <dbReference type="Proteomes" id="UP001055108"/>
    </source>
</evidence>
<keyword evidence="2" id="KW-1185">Reference proteome</keyword>
<dbReference type="AlphaFoldDB" id="A0AA37HM39"/>
<accession>A0AA37HM39</accession>
<organism evidence="1 2">
    <name type="scientific">Methylobacterium gregans</name>
    <dbReference type="NCBI Taxonomy" id="374424"/>
    <lineage>
        <taxon>Bacteria</taxon>
        <taxon>Pseudomonadati</taxon>
        <taxon>Pseudomonadota</taxon>
        <taxon>Alphaproteobacteria</taxon>
        <taxon>Hyphomicrobiales</taxon>
        <taxon>Methylobacteriaceae</taxon>
        <taxon>Methylobacterium</taxon>
    </lineage>
</organism>
<name>A0AA37HM39_9HYPH</name>
<proteinExistence type="predicted"/>
<protein>
    <submittedName>
        <fullName evidence="1">Uncharacterized protein</fullName>
    </submittedName>
</protein>
<dbReference type="Proteomes" id="UP001055108">
    <property type="component" value="Unassembled WGS sequence"/>
</dbReference>
<comment type="caution">
    <text evidence="1">The sequence shown here is derived from an EMBL/GenBank/DDBJ whole genome shotgun (WGS) entry which is preliminary data.</text>
</comment>
<sequence length="73" mass="8096">MRSVSRNRRSFRFVPVPRRTYLIRPSPTSRRSVFGSISKASAVSASVRLVRSVKARAIRSGTFASALMPSPQC</sequence>
<dbReference type="EMBL" id="BPQM01000026">
    <property type="protein sequence ID" value="GJD77960.1"/>
    <property type="molecule type" value="Genomic_DNA"/>
</dbReference>
<reference evidence="1" key="1">
    <citation type="journal article" date="2016" name="Front. Microbiol.">
        <title>Genome Sequence of the Piezophilic, Mesophilic Sulfate-Reducing Bacterium Desulfovibrio indicus J2T.</title>
        <authorList>
            <person name="Cao J."/>
            <person name="Maignien L."/>
            <person name="Shao Z."/>
            <person name="Alain K."/>
            <person name="Jebbar M."/>
        </authorList>
    </citation>
    <scope>NUCLEOTIDE SEQUENCE</scope>
    <source>
        <strain evidence="1">NBRC 103626</strain>
    </source>
</reference>